<dbReference type="Pfam" id="PF00149">
    <property type="entry name" value="Metallophos"/>
    <property type="match status" value="1"/>
</dbReference>
<organism evidence="5 6">
    <name type="scientific">candidate division LCP-89 bacterium B3_LCP</name>
    <dbReference type="NCBI Taxonomy" id="2012998"/>
    <lineage>
        <taxon>Bacteria</taxon>
        <taxon>Pseudomonadati</taxon>
        <taxon>Bacteria division LCP-89</taxon>
    </lineage>
</organism>
<dbReference type="Gene3D" id="3.60.21.10">
    <property type="match status" value="1"/>
</dbReference>
<keyword evidence="3" id="KW-1133">Transmembrane helix</keyword>
<dbReference type="GO" id="GO:0016020">
    <property type="term" value="C:membrane"/>
    <property type="evidence" value="ECO:0007669"/>
    <property type="project" value="GOC"/>
</dbReference>
<evidence type="ECO:0000259" key="4">
    <source>
        <dbReference type="Pfam" id="PF00149"/>
    </source>
</evidence>
<keyword evidence="3" id="KW-0472">Membrane</keyword>
<dbReference type="EMBL" id="NJBN01000001">
    <property type="protein sequence ID" value="TKJ42373.1"/>
    <property type="molecule type" value="Genomic_DNA"/>
</dbReference>
<proteinExistence type="predicted"/>
<feature type="transmembrane region" description="Helical" evidence="3">
    <location>
        <begin position="7"/>
        <end position="23"/>
    </location>
</feature>
<comment type="caution">
    <text evidence="5">The sequence shown here is derived from an EMBL/GenBank/DDBJ whole genome shotgun (WGS) entry which is preliminary data.</text>
</comment>
<sequence length="381" mass="42600">MLIFLSIFLIVYGSFHLLFYLRFNSAFTLDDLSRLILIAFLATMLAAPILVQISDRSGHILTARILAYIGFSWMALLLLFLWLSLEIDIYRLVLYALDRFFHIDVSRLTLKSRLVFMIPMTLALFITCYGFFEARLLLIERLTIRSPKIPTSAGTIKIAQVSDVHLGLTQGKTRLKRIASILKEEKPDIIVSTGDLVDGSLHSISELTDVLKEINPIYGKFAVTGNHEFYAGLENALRFTEEAGFLMLRGESFKIPGVMIIAGVDDPTGRQMKPGRTPESKTLSVNNPDSLFVLLLKHQPVADNLTIPFDLQLSGHTHKGQIFPFNLLTSLFFIANSGYHELADGAHLYVSRGTGSWGPPIRFLAPPEVTIIEVTNAEITD</sequence>
<evidence type="ECO:0000313" key="6">
    <source>
        <dbReference type="Proteomes" id="UP000319619"/>
    </source>
</evidence>
<dbReference type="AlphaFoldDB" id="A0A532V592"/>
<keyword evidence="1" id="KW-0479">Metal-binding</keyword>
<dbReference type="SUPFAM" id="SSF56300">
    <property type="entry name" value="Metallo-dependent phosphatases"/>
    <property type="match status" value="1"/>
</dbReference>
<dbReference type="GO" id="GO:0046872">
    <property type="term" value="F:metal ion binding"/>
    <property type="evidence" value="ECO:0007669"/>
    <property type="project" value="UniProtKB-KW"/>
</dbReference>
<keyword evidence="2" id="KW-0378">Hydrolase</keyword>
<gene>
    <name evidence="5" type="ORF">CEE37_01450</name>
</gene>
<feature type="transmembrane region" description="Helical" evidence="3">
    <location>
        <begin position="35"/>
        <end position="53"/>
    </location>
</feature>
<dbReference type="Proteomes" id="UP000319619">
    <property type="component" value="Unassembled WGS sequence"/>
</dbReference>
<dbReference type="PANTHER" id="PTHR31302">
    <property type="entry name" value="TRANSMEMBRANE PROTEIN WITH METALLOPHOSPHOESTERASE DOMAIN-RELATED"/>
    <property type="match status" value="1"/>
</dbReference>
<dbReference type="PANTHER" id="PTHR31302:SF31">
    <property type="entry name" value="PHOSPHODIESTERASE YAEI"/>
    <property type="match status" value="1"/>
</dbReference>
<feature type="domain" description="Calcineurin-like phosphoesterase" evidence="4">
    <location>
        <begin position="156"/>
        <end position="319"/>
    </location>
</feature>
<name>A0A532V592_UNCL8</name>
<protein>
    <submittedName>
        <fullName evidence="5">Metallophosphoesterase</fullName>
    </submittedName>
</protein>
<keyword evidence="3" id="KW-0812">Transmembrane</keyword>
<dbReference type="GO" id="GO:0009245">
    <property type="term" value="P:lipid A biosynthetic process"/>
    <property type="evidence" value="ECO:0007669"/>
    <property type="project" value="TreeGrafter"/>
</dbReference>
<feature type="transmembrane region" description="Helical" evidence="3">
    <location>
        <begin position="65"/>
        <end position="85"/>
    </location>
</feature>
<dbReference type="InterPro" id="IPR004843">
    <property type="entry name" value="Calcineurin-like_PHP"/>
</dbReference>
<evidence type="ECO:0000256" key="2">
    <source>
        <dbReference type="ARBA" id="ARBA00022801"/>
    </source>
</evidence>
<accession>A0A532V592</accession>
<dbReference type="InterPro" id="IPR029052">
    <property type="entry name" value="Metallo-depent_PP-like"/>
</dbReference>
<dbReference type="CDD" id="cd07385">
    <property type="entry name" value="MPP_YkuE_C"/>
    <property type="match status" value="1"/>
</dbReference>
<dbReference type="GO" id="GO:0008758">
    <property type="term" value="F:UDP-2,3-diacylglucosamine hydrolase activity"/>
    <property type="evidence" value="ECO:0007669"/>
    <property type="project" value="TreeGrafter"/>
</dbReference>
<reference evidence="5 6" key="1">
    <citation type="submission" date="2017-06" db="EMBL/GenBank/DDBJ databases">
        <title>Novel microbial phyla capable of carbon fixation and sulfur reduction in deep-sea sediments.</title>
        <authorList>
            <person name="Huang J."/>
            <person name="Baker B."/>
            <person name="Wang Y."/>
        </authorList>
    </citation>
    <scope>NUCLEOTIDE SEQUENCE [LARGE SCALE GENOMIC DNA]</scope>
    <source>
        <strain evidence="5">B3_LCP</strain>
    </source>
</reference>
<evidence type="ECO:0000256" key="1">
    <source>
        <dbReference type="ARBA" id="ARBA00022723"/>
    </source>
</evidence>
<evidence type="ECO:0000313" key="5">
    <source>
        <dbReference type="EMBL" id="TKJ42373.1"/>
    </source>
</evidence>
<feature type="transmembrane region" description="Helical" evidence="3">
    <location>
        <begin position="114"/>
        <end position="132"/>
    </location>
</feature>
<evidence type="ECO:0000256" key="3">
    <source>
        <dbReference type="SAM" id="Phobius"/>
    </source>
</evidence>
<dbReference type="InterPro" id="IPR051158">
    <property type="entry name" value="Metallophosphoesterase_sf"/>
</dbReference>